<sequence length="36" mass="3803">MGQPSPITHNFNCHKPSVGQLELDDVHTELGLACGG</sequence>
<dbReference type="EMBL" id="GGEC01056607">
    <property type="protein sequence ID" value="MBX37091.1"/>
    <property type="molecule type" value="Transcribed_RNA"/>
</dbReference>
<proteinExistence type="predicted"/>
<evidence type="ECO:0000313" key="1">
    <source>
        <dbReference type="EMBL" id="MBX37091.1"/>
    </source>
</evidence>
<dbReference type="AlphaFoldDB" id="A0A2P2N3N0"/>
<accession>A0A2P2N3N0</accession>
<protein>
    <submittedName>
        <fullName evidence="1">Uncharacterized protein</fullName>
    </submittedName>
</protein>
<organism evidence="1">
    <name type="scientific">Rhizophora mucronata</name>
    <name type="common">Asiatic mangrove</name>
    <dbReference type="NCBI Taxonomy" id="61149"/>
    <lineage>
        <taxon>Eukaryota</taxon>
        <taxon>Viridiplantae</taxon>
        <taxon>Streptophyta</taxon>
        <taxon>Embryophyta</taxon>
        <taxon>Tracheophyta</taxon>
        <taxon>Spermatophyta</taxon>
        <taxon>Magnoliopsida</taxon>
        <taxon>eudicotyledons</taxon>
        <taxon>Gunneridae</taxon>
        <taxon>Pentapetalae</taxon>
        <taxon>rosids</taxon>
        <taxon>fabids</taxon>
        <taxon>Malpighiales</taxon>
        <taxon>Rhizophoraceae</taxon>
        <taxon>Rhizophora</taxon>
    </lineage>
</organism>
<reference evidence="1" key="1">
    <citation type="submission" date="2018-02" db="EMBL/GenBank/DDBJ databases">
        <title>Rhizophora mucronata_Transcriptome.</title>
        <authorList>
            <person name="Meera S.P."/>
            <person name="Sreeshan A."/>
            <person name="Augustine A."/>
        </authorList>
    </citation>
    <scope>NUCLEOTIDE SEQUENCE</scope>
    <source>
        <tissue evidence="1">Leaf</tissue>
    </source>
</reference>
<name>A0A2P2N3N0_RHIMU</name>